<dbReference type="Pfam" id="PF22041">
    <property type="entry name" value="GST_C_7"/>
    <property type="match status" value="1"/>
</dbReference>
<dbReference type="SUPFAM" id="SSF52833">
    <property type="entry name" value="Thioredoxin-like"/>
    <property type="match status" value="1"/>
</dbReference>
<dbReference type="PROSITE" id="PS50404">
    <property type="entry name" value="GST_NTER"/>
    <property type="match status" value="1"/>
</dbReference>
<dbReference type="Gene3D" id="1.20.1050.10">
    <property type="match status" value="1"/>
</dbReference>
<keyword evidence="3" id="KW-1185">Reference proteome</keyword>
<evidence type="ECO:0000313" key="2">
    <source>
        <dbReference type="EMBL" id="KAJ7206343.1"/>
    </source>
</evidence>
<dbReference type="InterPro" id="IPR036282">
    <property type="entry name" value="Glutathione-S-Trfase_C_sf"/>
</dbReference>
<feature type="domain" description="GST N-terminal" evidence="1">
    <location>
        <begin position="10"/>
        <end position="101"/>
    </location>
</feature>
<sequence length="248" mass="28024">MSAQIVLYDIPSAHPHNAWSPNTLKTRYALNYKGLRYTTEWVEYPDIESVSKDIGAAPTRNKPDGRPHYTLPAIRELSTSAVISDSTKIAAYLDRTYPDAPRLMPAGGFGLFRAFEDAARPLLDPLYPFALPPTHAILNPRSGAYFRRTREESYGTPLEELAPTGEAGAVAWQKLRDNFGKMDEWFRAGGEDGVYMMGDTVCYADMWLAGYALWVKLVLPEEWEDVKTWHGGRWATLLEKLEKYETVV</sequence>
<name>A0AAD6V9Y7_9AGAR</name>
<gene>
    <name evidence="2" type="ORF">GGX14DRAFT_643420</name>
</gene>
<dbReference type="EMBL" id="JARJCW010000040">
    <property type="protein sequence ID" value="KAJ7206343.1"/>
    <property type="molecule type" value="Genomic_DNA"/>
</dbReference>
<dbReference type="Gene3D" id="3.40.30.10">
    <property type="entry name" value="Glutaredoxin"/>
    <property type="match status" value="1"/>
</dbReference>
<reference evidence="2" key="1">
    <citation type="submission" date="2023-03" db="EMBL/GenBank/DDBJ databases">
        <title>Massive genome expansion in bonnet fungi (Mycena s.s.) driven by repeated elements and novel gene families across ecological guilds.</title>
        <authorList>
            <consortium name="Lawrence Berkeley National Laboratory"/>
            <person name="Harder C.B."/>
            <person name="Miyauchi S."/>
            <person name="Viragh M."/>
            <person name="Kuo A."/>
            <person name="Thoen E."/>
            <person name="Andreopoulos B."/>
            <person name="Lu D."/>
            <person name="Skrede I."/>
            <person name="Drula E."/>
            <person name="Henrissat B."/>
            <person name="Morin E."/>
            <person name="Kohler A."/>
            <person name="Barry K."/>
            <person name="LaButti K."/>
            <person name="Morin E."/>
            <person name="Salamov A."/>
            <person name="Lipzen A."/>
            <person name="Mereny Z."/>
            <person name="Hegedus B."/>
            <person name="Baldrian P."/>
            <person name="Stursova M."/>
            <person name="Weitz H."/>
            <person name="Taylor A."/>
            <person name="Grigoriev I.V."/>
            <person name="Nagy L.G."/>
            <person name="Martin F."/>
            <person name="Kauserud H."/>
        </authorList>
    </citation>
    <scope>NUCLEOTIDE SEQUENCE</scope>
    <source>
        <strain evidence="2">9144</strain>
    </source>
</reference>
<protein>
    <recommendedName>
        <fullName evidence="1">GST N-terminal domain-containing protein</fullName>
    </recommendedName>
</protein>
<organism evidence="2 3">
    <name type="scientific">Mycena pura</name>
    <dbReference type="NCBI Taxonomy" id="153505"/>
    <lineage>
        <taxon>Eukaryota</taxon>
        <taxon>Fungi</taxon>
        <taxon>Dikarya</taxon>
        <taxon>Basidiomycota</taxon>
        <taxon>Agaricomycotina</taxon>
        <taxon>Agaricomycetes</taxon>
        <taxon>Agaricomycetidae</taxon>
        <taxon>Agaricales</taxon>
        <taxon>Marasmiineae</taxon>
        <taxon>Mycenaceae</taxon>
        <taxon>Mycena</taxon>
    </lineage>
</organism>
<accession>A0AAD6V9Y7</accession>
<dbReference type="AlphaFoldDB" id="A0AAD6V9Y7"/>
<dbReference type="InterPro" id="IPR036249">
    <property type="entry name" value="Thioredoxin-like_sf"/>
</dbReference>
<dbReference type="SUPFAM" id="SSF47616">
    <property type="entry name" value="GST C-terminal domain-like"/>
    <property type="match status" value="1"/>
</dbReference>
<comment type="caution">
    <text evidence="2">The sequence shown here is derived from an EMBL/GenBank/DDBJ whole genome shotgun (WGS) entry which is preliminary data.</text>
</comment>
<dbReference type="Proteomes" id="UP001219525">
    <property type="component" value="Unassembled WGS sequence"/>
</dbReference>
<dbReference type="InterPro" id="IPR054416">
    <property type="entry name" value="GST_UstS-like_C"/>
</dbReference>
<evidence type="ECO:0000313" key="3">
    <source>
        <dbReference type="Proteomes" id="UP001219525"/>
    </source>
</evidence>
<dbReference type="InterPro" id="IPR004045">
    <property type="entry name" value="Glutathione_S-Trfase_N"/>
</dbReference>
<dbReference type="Pfam" id="PF13409">
    <property type="entry name" value="GST_N_2"/>
    <property type="match status" value="1"/>
</dbReference>
<proteinExistence type="predicted"/>
<evidence type="ECO:0000259" key="1">
    <source>
        <dbReference type="PROSITE" id="PS50404"/>
    </source>
</evidence>